<keyword evidence="4 5" id="KW-0326">Glycosidase</keyword>
<evidence type="ECO:0000256" key="3">
    <source>
        <dbReference type="ARBA" id="ARBA00022801"/>
    </source>
</evidence>
<accession>A0ABW0LN64</accession>
<comment type="similarity">
    <text evidence="1 5">Belongs to the glycosyl hydrolase 43 family.</text>
</comment>
<dbReference type="CDD" id="cd18817">
    <property type="entry name" value="GH43f_LbAraf43-like"/>
    <property type="match status" value="1"/>
</dbReference>
<keyword evidence="3 5" id="KW-0378">Hydrolase</keyword>
<dbReference type="Gene3D" id="2.115.10.20">
    <property type="entry name" value="Glycosyl hydrolase domain, family 43"/>
    <property type="match status" value="1"/>
</dbReference>
<dbReference type="EMBL" id="JBHSMC010000025">
    <property type="protein sequence ID" value="MFC5466297.1"/>
    <property type="molecule type" value="Genomic_DNA"/>
</dbReference>
<comment type="caution">
    <text evidence="6">The sequence shown here is derived from an EMBL/GenBank/DDBJ whole genome shotgun (WGS) entry which is preliminary data.</text>
</comment>
<dbReference type="PIRSF" id="PIRSF025414">
    <property type="entry name" value="Alpha-L-arabinofuranosidase"/>
    <property type="match status" value="1"/>
</dbReference>
<protein>
    <submittedName>
        <fullName evidence="6">Family 43 glycosylhydrolase</fullName>
    </submittedName>
</protein>
<name>A0ABW0LN64_9BACI</name>
<gene>
    <name evidence="6" type="ORF">ACFPM4_16380</name>
</gene>
<dbReference type="RefSeq" id="WP_382354132.1">
    <property type="nucleotide sequence ID" value="NZ_JBHSMC010000025.1"/>
</dbReference>
<evidence type="ECO:0000313" key="6">
    <source>
        <dbReference type="EMBL" id="MFC5466297.1"/>
    </source>
</evidence>
<keyword evidence="7" id="KW-1185">Reference proteome</keyword>
<evidence type="ECO:0000313" key="7">
    <source>
        <dbReference type="Proteomes" id="UP001596147"/>
    </source>
</evidence>
<dbReference type="InterPro" id="IPR023296">
    <property type="entry name" value="Glyco_hydro_beta-prop_sf"/>
</dbReference>
<dbReference type="PANTHER" id="PTHR43817">
    <property type="entry name" value="GLYCOSYL HYDROLASE"/>
    <property type="match status" value="1"/>
</dbReference>
<reference evidence="7" key="1">
    <citation type="journal article" date="2019" name="Int. J. Syst. Evol. Microbiol.">
        <title>The Global Catalogue of Microorganisms (GCM) 10K type strain sequencing project: providing services to taxonomists for standard genome sequencing and annotation.</title>
        <authorList>
            <consortium name="The Broad Institute Genomics Platform"/>
            <consortium name="The Broad Institute Genome Sequencing Center for Infectious Disease"/>
            <person name="Wu L."/>
            <person name="Ma J."/>
        </authorList>
    </citation>
    <scope>NUCLEOTIDE SEQUENCE [LARGE SCALE GENOMIC DNA]</scope>
    <source>
        <strain evidence="7">CGMCC 1.12237</strain>
    </source>
</reference>
<dbReference type="InterPro" id="IPR006710">
    <property type="entry name" value="Glyco_hydro_43"/>
</dbReference>
<dbReference type="Pfam" id="PF04616">
    <property type="entry name" value="Glyco_hydro_43"/>
    <property type="match status" value="1"/>
</dbReference>
<sequence length="329" mass="37976">MLQYSNPLLERKADPWTYKHTDGYYYFIASAAEFDRIEICRAETIEGLRDAEQVVVWRKHDTGPLSKLIWAPELHYLRGKWYIYFAAAHTEEPHPEHHTFQHRMFALENESVNPLEGTWVEKGQVKTDWESFALDATVFEHNDRMYYVWAQKDPEIAGNSNLYIAEMENPWTLKTKQVLLSKPEYSWEIIGFLVNEGPAVLKRNGKIFITYSASATDENYCMGLLTADENSDFLDPASWEKSKEPVFTTCEENKKFGPGHNSFTVSEDGKHDILVYHARDHKNDYEDALNDGGRHACVQVFDYDENGYPQFGKPVANTVPGTRTIQNSI</sequence>
<evidence type="ECO:0000256" key="4">
    <source>
        <dbReference type="ARBA" id="ARBA00023295"/>
    </source>
</evidence>
<evidence type="ECO:0000256" key="5">
    <source>
        <dbReference type="RuleBase" id="RU361187"/>
    </source>
</evidence>
<evidence type="ECO:0000256" key="1">
    <source>
        <dbReference type="ARBA" id="ARBA00009865"/>
    </source>
</evidence>
<organism evidence="6 7">
    <name type="scientific">Lederbergia graminis</name>
    <dbReference type="NCBI Taxonomy" id="735518"/>
    <lineage>
        <taxon>Bacteria</taxon>
        <taxon>Bacillati</taxon>
        <taxon>Bacillota</taxon>
        <taxon>Bacilli</taxon>
        <taxon>Bacillales</taxon>
        <taxon>Bacillaceae</taxon>
        <taxon>Lederbergia</taxon>
    </lineage>
</organism>
<proteinExistence type="inferred from homology"/>
<dbReference type="InterPro" id="IPR016828">
    <property type="entry name" value="Alpha-L-arabinofuranosidase"/>
</dbReference>
<evidence type="ECO:0000256" key="2">
    <source>
        <dbReference type="ARBA" id="ARBA00022729"/>
    </source>
</evidence>
<dbReference type="Proteomes" id="UP001596147">
    <property type="component" value="Unassembled WGS sequence"/>
</dbReference>
<keyword evidence="2" id="KW-0732">Signal</keyword>
<dbReference type="SUPFAM" id="SSF75005">
    <property type="entry name" value="Arabinanase/levansucrase/invertase"/>
    <property type="match status" value="1"/>
</dbReference>
<dbReference type="PANTHER" id="PTHR43817:SF1">
    <property type="entry name" value="HYDROLASE, FAMILY 43, PUTATIVE (AFU_ORTHOLOGUE AFUA_3G01660)-RELATED"/>
    <property type="match status" value="1"/>
</dbReference>